<dbReference type="SUPFAM" id="SSF51419">
    <property type="entry name" value="PLP-binding barrel"/>
    <property type="match status" value="1"/>
</dbReference>
<evidence type="ECO:0000256" key="6">
    <source>
        <dbReference type="ARBA" id="ARBA00034115"/>
    </source>
</evidence>
<feature type="domain" description="Orn/DAP/Arg decarboxylase 2 N-terminal" evidence="10">
    <location>
        <begin position="28"/>
        <end position="260"/>
    </location>
</feature>
<dbReference type="GO" id="GO:0004586">
    <property type="term" value="F:ornithine decarboxylase activity"/>
    <property type="evidence" value="ECO:0007669"/>
    <property type="project" value="UniProtKB-EC"/>
</dbReference>
<proteinExistence type="inferred from homology"/>
<dbReference type="PROSITE" id="PS00879">
    <property type="entry name" value="ODR_DC_2_2"/>
    <property type="match status" value="1"/>
</dbReference>
<comment type="cofactor">
    <cofactor evidence="1 9">
        <name>pyridoxal 5'-phosphate</name>
        <dbReference type="ChEBI" id="CHEBI:597326"/>
    </cofactor>
</comment>
<name>A0A212LWY4_9FIRM</name>
<accession>A0A212LWY4</accession>
<evidence type="ECO:0000313" key="11">
    <source>
        <dbReference type="EMBL" id="SCM82105.1"/>
    </source>
</evidence>
<keyword evidence="4 9" id="KW-0663">Pyridoxal phosphate</keyword>
<evidence type="ECO:0000256" key="3">
    <source>
        <dbReference type="ARBA" id="ARBA00022793"/>
    </source>
</evidence>
<dbReference type="InterPro" id="IPR002433">
    <property type="entry name" value="Orn_de-COase"/>
</dbReference>
<evidence type="ECO:0000259" key="10">
    <source>
        <dbReference type="Pfam" id="PF02784"/>
    </source>
</evidence>
<reference evidence="11" key="1">
    <citation type="submission" date="2016-08" db="EMBL/GenBank/DDBJ databases">
        <authorList>
            <person name="Seilhamer J.J."/>
        </authorList>
    </citation>
    <scope>NUCLEOTIDE SEQUENCE</scope>
    <source>
        <strain evidence="11">86</strain>
    </source>
</reference>
<dbReference type="FunFam" id="3.20.20.10:FF:000008">
    <property type="entry name" value="Ornithine decarboxylase"/>
    <property type="match status" value="1"/>
</dbReference>
<dbReference type="RefSeq" id="WP_075752281.1">
    <property type="nucleotide sequence ID" value="NZ_LT608335.1"/>
</dbReference>
<keyword evidence="3" id="KW-0210">Decarboxylase</keyword>
<dbReference type="EMBL" id="FMJE01000004">
    <property type="protein sequence ID" value="SCM82105.1"/>
    <property type="molecule type" value="Genomic_DNA"/>
</dbReference>
<dbReference type="InterPro" id="IPR022644">
    <property type="entry name" value="De-COase2_N"/>
</dbReference>
<evidence type="ECO:0000256" key="4">
    <source>
        <dbReference type="ARBA" id="ARBA00022898"/>
    </source>
</evidence>
<dbReference type="InterPro" id="IPR009006">
    <property type="entry name" value="Ala_racemase/Decarboxylase_C"/>
</dbReference>
<dbReference type="PRINTS" id="PR01182">
    <property type="entry name" value="ORNDCRBXLASE"/>
</dbReference>
<dbReference type="InterPro" id="IPR022657">
    <property type="entry name" value="De-COase2_CS"/>
</dbReference>
<dbReference type="PANTHER" id="PTHR11482:SF6">
    <property type="entry name" value="ORNITHINE DECARBOXYLASE 1-RELATED"/>
    <property type="match status" value="1"/>
</dbReference>
<evidence type="ECO:0000256" key="8">
    <source>
        <dbReference type="ARBA" id="ARBA00049127"/>
    </source>
</evidence>
<feature type="modified residue" description="N6-(pyridoxal phosphate)lysine" evidence="9">
    <location>
        <position position="51"/>
    </location>
</feature>
<comment type="catalytic activity">
    <reaction evidence="8">
        <text>L-ornithine + H(+) = putrescine + CO2</text>
        <dbReference type="Rhea" id="RHEA:22964"/>
        <dbReference type="ChEBI" id="CHEBI:15378"/>
        <dbReference type="ChEBI" id="CHEBI:16526"/>
        <dbReference type="ChEBI" id="CHEBI:46911"/>
        <dbReference type="ChEBI" id="CHEBI:326268"/>
        <dbReference type="EC" id="4.1.1.17"/>
    </reaction>
</comment>
<dbReference type="InterPro" id="IPR000183">
    <property type="entry name" value="Orn/DAP/Arg_de-COase"/>
</dbReference>
<evidence type="ECO:0000256" key="5">
    <source>
        <dbReference type="ARBA" id="ARBA00023239"/>
    </source>
</evidence>
<evidence type="ECO:0000256" key="2">
    <source>
        <dbReference type="ARBA" id="ARBA00008872"/>
    </source>
</evidence>
<dbReference type="GO" id="GO:0005737">
    <property type="term" value="C:cytoplasm"/>
    <property type="evidence" value="ECO:0007669"/>
    <property type="project" value="TreeGrafter"/>
</dbReference>
<gene>
    <name evidence="11" type="primary">ldc</name>
    <name evidence="11" type="ORF">KL86SPO_40590</name>
</gene>
<comment type="similarity">
    <text evidence="2">Belongs to the Orn/Lys/Arg decarboxylase class-II family.</text>
</comment>
<dbReference type="PRINTS" id="PR01179">
    <property type="entry name" value="ODADCRBXLASE"/>
</dbReference>
<dbReference type="Gene3D" id="2.40.37.10">
    <property type="entry name" value="Lyase, Ornithine Decarboxylase, Chain A, domain 1"/>
    <property type="match status" value="1"/>
</dbReference>
<feature type="active site" description="Proton donor" evidence="9">
    <location>
        <position position="322"/>
    </location>
</feature>
<dbReference type="InterPro" id="IPR029066">
    <property type="entry name" value="PLP-binding_barrel"/>
</dbReference>
<dbReference type="Pfam" id="PF02784">
    <property type="entry name" value="Orn_Arg_deC_N"/>
    <property type="match status" value="1"/>
</dbReference>
<keyword evidence="5 11" id="KW-0456">Lyase</keyword>
<evidence type="ECO:0000256" key="7">
    <source>
        <dbReference type="ARBA" id="ARBA00034138"/>
    </source>
</evidence>
<organism evidence="11">
    <name type="scientific">uncultured Sporomusa sp</name>
    <dbReference type="NCBI Taxonomy" id="307249"/>
    <lineage>
        <taxon>Bacteria</taxon>
        <taxon>Bacillati</taxon>
        <taxon>Bacillota</taxon>
        <taxon>Negativicutes</taxon>
        <taxon>Selenomonadales</taxon>
        <taxon>Sporomusaceae</taxon>
        <taxon>Sporomusa</taxon>
        <taxon>environmental samples</taxon>
    </lineage>
</organism>
<evidence type="ECO:0000256" key="9">
    <source>
        <dbReference type="PIRSR" id="PIRSR600183-50"/>
    </source>
</evidence>
<dbReference type="PANTHER" id="PTHR11482">
    <property type="entry name" value="ARGININE/DIAMINOPIMELATE/ORNITHINE DECARBOXYLASE"/>
    <property type="match status" value="1"/>
</dbReference>
<protein>
    <recommendedName>
        <fullName evidence="7">ornithine decarboxylase</fullName>
        <ecNumber evidence="7">4.1.1.17</ecNumber>
    </recommendedName>
</protein>
<dbReference type="AlphaFoldDB" id="A0A212LWY4"/>
<dbReference type="CDD" id="cd00622">
    <property type="entry name" value="PLPDE_III_ODC"/>
    <property type="match status" value="1"/>
</dbReference>
<dbReference type="PROSITE" id="PS00878">
    <property type="entry name" value="ODR_DC_2_1"/>
    <property type="match status" value="1"/>
</dbReference>
<dbReference type="SUPFAM" id="SSF50621">
    <property type="entry name" value="Alanine racemase C-terminal domain-like"/>
    <property type="match status" value="1"/>
</dbReference>
<sequence length="387" mass="42495">MKYFRLSQNAVKALADTYSTPLLVLSLEQIELNYNLLAENMPGVKIYYAVKANPDERIVRKIHELGGYFDVASDGEMQMLNRMGIDSARMVYANPMKTASGLKVAHAVGVNKFTFDCESEIGKMAAAEPGATVLLRIRVDNPHALVDLNKKFGAHADEALALLTKAQAAGLDVAGLCFHVGSQSTDNAAYLEALKTCRELFSAAAERGMNLRILDIGGGFPIPTLTEEPDVAVMAAEIYKAVRQYFPETEIWSEPGRYICGTAVNLITQVIGTKERNNQQWYFLDDGLYGTFSGVIFDHWDFELETFKTGKKIPATFAGPSCDSLDIMFRDKPTVPLEIGDLILVPNCGAYTSASATVFNGFAKTQIVVWEEVYEEIKAKLELAAAV</sequence>
<dbReference type="GO" id="GO:0033387">
    <property type="term" value="P:putrescine biosynthetic process from arginine, via ornithine"/>
    <property type="evidence" value="ECO:0007669"/>
    <property type="project" value="TreeGrafter"/>
</dbReference>
<dbReference type="Gene3D" id="3.20.20.10">
    <property type="entry name" value="Alanine racemase"/>
    <property type="match status" value="1"/>
</dbReference>
<dbReference type="EC" id="4.1.1.17" evidence="7"/>
<evidence type="ECO:0000256" key="1">
    <source>
        <dbReference type="ARBA" id="ARBA00001933"/>
    </source>
</evidence>
<dbReference type="InterPro" id="IPR022653">
    <property type="entry name" value="De-COase2_pyr-phos_BS"/>
</dbReference>
<comment type="pathway">
    <text evidence="6">Amine and polyamine biosynthesis; putrescine biosynthesis via L-ornithine pathway; putrescine from L-ornithine: step 1/1.</text>
</comment>